<dbReference type="Pfam" id="PF12697">
    <property type="entry name" value="Abhydrolase_6"/>
    <property type="match status" value="1"/>
</dbReference>
<comment type="caution">
    <text evidence="2">The sequence shown here is derived from an EMBL/GenBank/DDBJ whole genome shotgun (WGS) entry which is preliminary data.</text>
</comment>
<dbReference type="Gene3D" id="3.40.50.1820">
    <property type="entry name" value="alpha/beta hydrolase"/>
    <property type="match status" value="1"/>
</dbReference>
<name>A0ABU5TBA6_9MICC</name>
<dbReference type="InterPro" id="IPR000073">
    <property type="entry name" value="AB_hydrolase_1"/>
</dbReference>
<dbReference type="GO" id="GO:0016787">
    <property type="term" value="F:hydrolase activity"/>
    <property type="evidence" value="ECO:0007669"/>
    <property type="project" value="UniProtKB-KW"/>
</dbReference>
<evidence type="ECO:0000313" key="3">
    <source>
        <dbReference type="Proteomes" id="UP001304769"/>
    </source>
</evidence>
<dbReference type="RefSeq" id="WP_323280886.1">
    <property type="nucleotide sequence ID" value="NZ_JAYGGQ010000019.1"/>
</dbReference>
<gene>
    <name evidence="2" type="ORF">SPF06_19810</name>
</gene>
<dbReference type="SUPFAM" id="SSF53474">
    <property type="entry name" value="alpha/beta-Hydrolases"/>
    <property type="match status" value="1"/>
</dbReference>
<sequence>MTSDVSVVFVHGLFGPLDDPAAFRRLSPAVCSAPDLCGYGRLIGEPVSLSGQVEALRSNIRDLHPGQRVHLVGHSIGAVYAFALADESPELVQTITTVEGNFTLADAFWSRTIAALEEDQAQAEIEKRLTAPEEFLAADGITATPAILAKAEQALAYQPWRTVWESAAAIVETTAAPEYEAMLRRVFDHHRVHLVAGERSVSGWDVPAWARAGAASWTVIPGVGHMMMLEDPEAFGNVLNQQFATA</sequence>
<dbReference type="InterPro" id="IPR050228">
    <property type="entry name" value="Carboxylesterase_BioH"/>
</dbReference>
<evidence type="ECO:0000259" key="1">
    <source>
        <dbReference type="Pfam" id="PF12697"/>
    </source>
</evidence>
<accession>A0ABU5TBA6</accession>
<dbReference type="Proteomes" id="UP001304769">
    <property type="component" value="Unassembled WGS sequence"/>
</dbReference>
<dbReference type="InterPro" id="IPR029058">
    <property type="entry name" value="AB_hydrolase_fold"/>
</dbReference>
<dbReference type="PANTHER" id="PTHR43194:SF5">
    <property type="entry name" value="PIMELOYL-[ACYL-CARRIER PROTEIN] METHYL ESTER ESTERASE"/>
    <property type="match status" value="1"/>
</dbReference>
<feature type="domain" description="AB hydrolase-1" evidence="1">
    <location>
        <begin position="7"/>
        <end position="235"/>
    </location>
</feature>
<keyword evidence="3" id="KW-1185">Reference proteome</keyword>
<keyword evidence="2" id="KW-0378">Hydrolase</keyword>
<dbReference type="PANTHER" id="PTHR43194">
    <property type="entry name" value="HYDROLASE ALPHA/BETA FOLD FAMILY"/>
    <property type="match status" value="1"/>
</dbReference>
<dbReference type="EMBL" id="JAYGGQ010000019">
    <property type="protein sequence ID" value="MEA5456975.1"/>
    <property type="molecule type" value="Genomic_DNA"/>
</dbReference>
<reference evidence="2 3" key="1">
    <citation type="submission" date="2023-12" db="EMBL/GenBank/DDBJ databases">
        <title>Sinomonas terricola sp. nov, isolated from litchi orchard soil in Guangdong, PR China.</title>
        <authorList>
            <person name="Jiaxin W."/>
            <person name="Yang Z."/>
            <person name="Honghui Z."/>
        </authorList>
    </citation>
    <scope>NUCLEOTIDE SEQUENCE [LARGE SCALE GENOMIC DNA]</scope>
    <source>
        <strain evidence="2 3">JGH33</strain>
    </source>
</reference>
<protein>
    <submittedName>
        <fullName evidence="2">Alpha/beta hydrolase</fullName>
    </submittedName>
</protein>
<proteinExistence type="predicted"/>
<evidence type="ECO:0000313" key="2">
    <source>
        <dbReference type="EMBL" id="MEA5456975.1"/>
    </source>
</evidence>
<organism evidence="2 3">
    <name type="scientific">Sinomonas terricola</name>
    <dbReference type="NCBI Taxonomy" id="3110330"/>
    <lineage>
        <taxon>Bacteria</taxon>
        <taxon>Bacillati</taxon>
        <taxon>Actinomycetota</taxon>
        <taxon>Actinomycetes</taxon>
        <taxon>Micrococcales</taxon>
        <taxon>Micrococcaceae</taxon>
        <taxon>Sinomonas</taxon>
    </lineage>
</organism>